<protein>
    <submittedName>
        <fullName evidence="4">DeoR/GlpR transcriptional regulator</fullName>
    </submittedName>
</protein>
<evidence type="ECO:0000256" key="1">
    <source>
        <dbReference type="ARBA" id="ARBA00023015"/>
    </source>
</evidence>
<comment type="caution">
    <text evidence="4">The sequence shown here is derived from an EMBL/GenBank/DDBJ whole genome shotgun (WGS) entry which is preliminary data.</text>
</comment>
<dbReference type="InterPro" id="IPR036388">
    <property type="entry name" value="WH-like_DNA-bd_sf"/>
</dbReference>
<accession>A0ABR8PZF2</accession>
<dbReference type="PANTHER" id="PTHR30363:SF44">
    <property type="entry name" value="AGA OPERON TRANSCRIPTIONAL REPRESSOR-RELATED"/>
    <property type="match status" value="1"/>
</dbReference>
<feature type="domain" description="HTH deoR-type" evidence="3">
    <location>
        <begin position="3"/>
        <end position="58"/>
    </location>
</feature>
<dbReference type="PROSITE" id="PS51000">
    <property type="entry name" value="HTH_DEOR_2"/>
    <property type="match status" value="1"/>
</dbReference>
<gene>
    <name evidence="4" type="ORF">H9660_00105</name>
</gene>
<organism evidence="4 5">
    <name type="scientific">Clostridium gallinarum</name>
    <dbReference type="NCBI Taxonomy" id="2762246"/>
    <lineage>
        <taxon>Bacteria</taxon>
        <taxon>Bacillati</taxon>
        <taxon>Bacillota</taxon>
        <taxon>Clostridia</taxon>
        <taxon>Eubacteriales</taxon>
        <taxon>Clostridiaceae</taxon>
        <taxon>Clostridium</taxon>
    </lineage>
</organism>
<evidence type="ECO:0000313" key="4">
    <source>
        <dbReference type="EMBL" id="MBD7913538.1"/>
    </source>
</evidence>
<dbReference type="Pfam" id="PF00455">
    <property type="entry name" value="DeoRC"/>
    <property type="match status" value="1"/>
</dbReference>
<dbReference type="InterPro" id="IPR050313">
    <property type="entry name" value="Carb_Metab_HTH_regulators"/>
</dbReference>
<name>A0ABR8PZF2_9CLOT</name>
<keyword evidence="1" id="KW-0805">Transcription regulation</keyword>
<evidence type="ECO:0000256" key="2">
    <source>
        <dbReference type="ARBA" id="ARBA00023163"/>
    </source>
</evidence>
<dbReference type="InterPro" id="IPR037171">
    <property type="entry name" value="NagB/RpiA_transferase-like"/>
</dbReference>
<dbReference type="Gene3D" id="3.40.50.1360">
    <property type="match status" value="1"/>
</dbReference>
<keyword evidence="2" id="KW-0804">Transcription</keyword>
<dbReference type="SMART" id="SM00420">
    <property type="entry name" value="HTH_DEOR"/>
    <property type="match status" value="1"/>
</dbReference>
<dbReference type="Gene3D" id="1.10.10.10">
    <property type="entry name" value="Winged helix-like DNA-binding domain superfamily/Winged helix DNA-binding domain"/>
    <property type="match status" value="1"/>
</dbReference>
<evidence type="ECO:0000313" key="5">
    <source>
        <dbReference type="Proteomes" id="UP000640335"/>
    </source>
</evidence>
<sequence length="254" mass="29222">MFMEERLEDILDLLKREGKVKVKDLSERFNVSEGMIRKDLSKLEKYTNIKRTYGGAILERKIVHDEGTSSRVIQNLDEKQIIAEIVLNEIEENDVVFLDISSTNYMVSNMMRNFNKKMTLITNMNRIAMDFDHNDNVNVIQIGGTYNKKLGGTVGAFSIEEISKFKIDKAFIGAGGINIEDNFISNFDLEEAETKKAIIKSSKFTYLVGDNEKFYKDGSYKFCDIKDIEYIITDIKPNEEILKKLSESNVKVLY</sequence>
<keyword evidence="5" id="KW-1185">Reference proteome</keyword>
<proteinExistence type="predicted"/>
<dbReference type="SMART" id="SM01134">
    <property type="entry name" value="DeoRC"/>
    <property type="match status" value="1"/>
</dbReference>
<dbReference type="InterPro" id="IPR014036">
    <property type="entry name" value="DeoR-like_C"/>
</dbReference>
<dbReference type="InterPro" id="IPR036390">
    <property type="entry name" value="WH_DNA-bd_sf"/>
</dbReference>
<reference evidence="4 5" key="1">
    <citation type="submission" date="2020-08" db="EMBL/GenBank/DDBJ databases">
        <title>A Genomic Blueprint of the Chicken Gut Microbiome.</title>
        <authorList>
            <person name="Gilroy R."/>
            <person name="Ravi A."/>
            <person name="Getino M."/>
            <person name="Pursley I."/>
            <person name="Horton D.L."/>
            <person name="Alikhan N.-F."/>
            <person name="Baker D."/>
            <person name="Gharbi K."/>
            <person name="Hall N."/>
            <person name="Watson M."/>
            <person name="Adriaenssens E.M."/>
            <person name="Foster-Nyarko E."/>
            <person name="Jarju S."/>
            <person name="Secka A."/>
            <person name="Antonio M."/>
            <person name="Oren A."/>
            <person name="Chaudhuri R."/>
            <person name="La Ragione R.M."/>
            <person name="Hildebrand F."/>
            <person name="Pallen M.J."/>
        </authorList>
    </citation>
    <scope>NUCLEOTIDE SEQUENCE [LARGE SCALE GENOMIC DNA]</scope>
    <source>
        <strain evidence="4 5">Sa3CUN1</strain>
    </source>
</reference>
<evidence type="ECO:0000259" key="3">
    <source>
        <dbReference type="PROSITE" id="PS51000"/>
    </source>
</evidence>
<dbReference type="Pfam" id="PF08220">
    <property type="entry name" value="HTH_DeoR"/>
    <property type="match status" value="1"/>
</dbReference>
<dbReference type="Proteomes" id="UP000640335">
    <property type="component" value="Unassembled WGS sequence"/>
</dbReference>
<dbReference type="InterPro" id="IPR001034">
    <property type="entry name" value="DeoR_HTH"/>
</dbReference>
<dbReference type="PANTHER" id="PTHR30363">
    <property type="entry name" value="HTH-TYPE TRANSCRIPTIONAL REGULATOR SRLR-RELATED"/>
    <property type="match status" value="1"/>
</dbReference>
<dbReference type="SUPFAM" id="SSF100950">
    <property type="entry name" value="NagB/RpiA/CoA transferase-like"/>
    <property type="match status" value="1"/>
</dbReference>
<dbReference type="EMBL" id="JACSQZ010000001">
    <property type="protein sequence ID" value="MBD7913538.1"/>
    <property type="molecule type" value="Genomic_DNA"/>
</dbReference>
<dbReference type="SUPFAM" id="SSF46785">
    <property type="entry name" value="Winged helix' DNA-binding domain"/>
    <property type="match status" value="1"/>
</dbReference>